<keyword evidence="5 13" id="KW-0255">Endonuclease</keyword>
<protein>
    <recommendedName>
        <fullName evidence="13 14">Crossover junction endodeoxyribonuclease RuvC</fullName>
        <ecNumber evidence="13 14">3.1.21.10</ecNumber>
    </recommendedName>
    <alternativeName>
        <fullName evidence="13">Holliday junction nuclease RuvC</fullName>
    </alternativeName>
    <alternativeName>
        <fullName evidence="13">Holliday junction resolvase RuvC</fullName>
    </alternativeName>
</protein>
<sequence>MIIIGIDPGIERLGWSVIEKNGKAIKRLDSGVKKTLSSKKEEGRLLEISEFIDELCQKYKPEHLCVERIFFSSNAKTAITIGGVRGVVMLSAAKHKIPVKEFAPLEVKMAICGYGKADKSAVWRMVKMSIDLPQKKFLDDESDALAIALSGAYSIR</sequence>
<dbReference type="GO" id="GO:0005737">
    <property type="term" value="C:cytoplasm"/>
    <property type="evidence" value="ECO:0007669"/>
    <property type="project" value="UniProtKB-SubCell"/>
</dbReference>
<comment type="subcellular location">
    <subcellularLocation>
        <location evidence="13">Cytoplasm</location>
    </subcellularLocation>
</comment>
<keyword evidence="9 13" id="KW-0238">DNA-binding</keyword>
<comment type="subunit">
    <text evidence="13">Homodimer which binds Holliday junction (HJ) DNA. The HJ becomes 2-fold symmetrical on binding to RuvC with unstacked arms; it has a different conformation from HJ DNA in complex with RuvA. In the full resolvosome a probable DNA-RuvA(4)-RuvB(12)-RuvC(2) complex forms which resolves the HJ.</text>
</comment>
<dbReference type="GO" id="GO:0000287">
    <property type="term" value="F:magnesium ion binding"/>
    <property type="evidence" value="ECO:0007669"/>
    <property type="project" value="UniProtKB-UniRule"/>
</dbReference>
<evidence type="ECO:0000256" key="9">
    <source>
        <dbReference type="ARBA" id="ARBA00023125"/>
    </source>
</evidence>
<keyword evidence="2 13" id="KW-0963">Cytoplasm</keyword>
<dbReference type="GO" id="GO:0008821">
    <property type="term" value="F:crossover junction DNA endonuclease activity"/>
    <property type="evidence" value="ECO:0007669"/>
    <property type="project" value="UniProtKB-UniRule"/>
</dbReference>
<evidence type="ECO:0000256" key="8">
    <source>
        <dbReference type="ARBA" id="ARBA00022842"/>
    </source>
</evidence>
<comment type="function">
    <text evidence="13">The RuvA-RuvB-RuvC complex processes Holliday junction (HJ) DNA during genetic recombination and DNA repair. Endonuclease that resolves HJ intermediates. Cleaves cruciform DNA by making single-stranded nicks across the HJ at symmetrical positions within the homologous arms, yielding a 5'-phosphate and a 3'-hydroxyl group; requires a central core of homology in the junction. The consensus cleavage sequence is 5'-(A/T)TT(C/G)-3'. Cleavage occurs on the 3'-side of the TT dinucleotide at the point of strand exchange. HJ branch migration catalyzed by RuvA-RuvB allows RuvC to scan DNA until it finds its consensus sequence, where it cleaves and resolves the cruciform DNA.</text>
</comment>
<dbReference type="InterPro" id="IPR002176">
    <property type="entry name" value="X-over_junc_endoDNase_RuvC"/>
</dbReference>
<dbReference type="Proteomes" id="UP000034036">
    <property type="component" value="Unassembled WGS sequence"/>
</dbReference>
<dbReference type="SUPFAM" id="SSF53098">
    <property type="entry name" value="Ribonuclease H-like"/>
    <property type="match status" value="1"/>
</dbReference>
<keyword evidence="8 13" id="KW-0460">Magnesium</keyword>
<feature type="binding site" evidence="13">
    <location>
        <position position="67"/>
    </location>
    <ligand>
        <name>Mg(2+)</name>
        <dbReference type="ChEBI" id="CHEBI:18420"/>
        <label>2</label>
    </ligand>
</feature>
<dbReference type="EMBL" id="LCDF01000013">
    <property type="protein sequence ID" value="KKS47814.1"/>
    <property type="molecule type" value="Genomic_DNA"/>
</dbReference>
<evidence type="ECO:0000313" key="16">
    <source>
        <dbReference type="Proteomes" id="UP000034036"/>
    </source>
</evidence>
<evidence type="ECO:0000256" key="2">
    <source>
        <dbReference type="ARBA" id="ARBA00022490"/>
    </source>
</evidence>
<dbReference type="InterPro" id="IPR036397">
    <property type="entry name" value="RNaseH_sf"/>
</dbReference>
<evidence type="ECO:0000256" key="10">
    <source>
        <dbReference type="ARBA" id="ARBA00023172"/>
    </source>
</evidence>
<dbReference type="FunFam" id="3.30.420.10:FF:000002">
    <property type="entry name" value="Crossover junction endodeoxyribonuclease RuvC"/>
    <property type="match status" value="1"/>
</dbReference>
<dbReference type="CDD" id="cd16962">
    <property type="entry name" value="RuvC"/>
    <property type="match status" value="1"/>
</dbReference>
<dbReference type="GO" id="GO:0003677">
    <property type="term" value="F:DNA binding"/>
    <property type="evidence" value="ECO:0007669"/>
    <property type="project" value="UniProtKB-KW"/>
</dbReference>
<feature type="active site" evidence="13">
    <location>
        <position position="67"/>
    </location>
</feature>
<keyword evidence="6 13" id="KW-0227">DNA damage</keyword>
<feature type="active site" evidence="13">
    <location>
        <position position="140"/>
    </location>
</feature>
<keyword evidence="10 13" id="KW-0233">DNA recombination</keyword>
<comment type="similarity">
    <text evidence="1 13">Belongs to the RuvC family.</text>
</comment>
<accession>A0A0G0ZGJ7</accession>
<dbReference type="AlphaFoldDB" id="A0A0G0ZGJ7"/>
<dbReference type="EC" id="3.1.21.10" evidence="13 14"/>
<dbReference type="GO" id="GO:0006310">
    <property type="term" value="P:DNA recombination"/>
    <property type="evidence" value="ECO:0007669"/>
    <property type="project" value="UniProtKB-UniRule"/>
</dbReference>
<feature type="binding site" evidence="13">
    <location>
        <position position="140"/>
    </location>
    <ligand>
        <name>Mg(2+)</name>
        <dbReference type="ChEBI" id="CHEBI:18420"/>
        <label>1</label>
    </ligand>
</feature>
<dbReference type="HAMAP" id="MF_00034">
    <property type="entry name" value="RuvC"/>
    <property type="match status" value="1"/>
</dbReference>
<comment type="caution">
    <text evidence="15">The sequence shown here is derived from an EMBL/GenBank/DDBJ whole genome shotgun (WGS) entry which is preliminary data.</text>
</comment>
<keyword evidence="3 13" id="KW-0540">Nuclease</keyword>
<evidence type="ECO:0000256" key="11">
    <source>
        <dbReference type="ARBA" id="ARBA00023204"/>
    </source>
</evidence>
<comment type="catalytic activity">
    <reaction evidence="12 13">
        <text>Endonucleolytic cleavage at a junction such as a reciprocal single-stranded crossover between two homologous DNA duplexes (Holliday junction).</text>
        <dbReference type="EC" id="3.1.21.10"/>
    </reaction>
</comment>
<evidence type="ECO:0000256" key="4">
    <source>
        <dbReference type="ARBA" id="ARBA00022723"/>
    </source>
</evidence>
<dbReference type="PANTHER" id="PTHR30194">
    <property type="entry name" value="CROSSOVER JUNCTION ENDODEOXYRIBONUCLEASE RUVC"/>
    <property type="match status" value="1"/>
</dbReference>
<dbReference type="PRINTS" id="PR00696">
    <property type="entry name" value="RSOLVASERUVC"/>
</dbReference>
<evidence type="ECO:0000313" key="15">
    <source>
        <dbReference type="EMBL" id="KKS47814.1"/>
    </source>
</evidence>
<proteinExistence type="inferred from homology"/>
<keyword evidence="7 13" id="KW-0378">Hydrolase</keyword>
<organism evidence="15 16">
    <name type="scientific">Candidatus Giovannonibacteria bacterium GW2011_GWF2_42_19</name>
    <dbReference type="NCBI Taxonomy" id="1618659"/>
    <lineage>
        <taxon>Bacteria</taxon>
        <taxon>Candidatus Giovannoniibacteriota</taxon>
    </lineage>
</organism>
<keyword evidence="11 13" id="KW-0234">DNA repair</keyword>
<dbReference type="GO" id="GO:0048476">
    <property type="term" value="C:Holliday junction resolvase complex"/>
    <property type="evidence" value="ECO:0007669"/>
    <property type="project" value="UniProtKB-UniRule"/>
</dbReference>
<keyword evidence="4 13" id="KW-0479">Metal-binding</keyword>
<evidence type="ECO:0000256" key="13">
    <source>
        <dbReference type="HAMAP-Rule" id="MF_00034"/>
    </source>
</evidence>
<name>A0A0G0ZGJ7_9BACT</name>
<dbReference type="InterPro" id="IPR020563">
    <property type="entry name" value="X-over_junc_endoDNase_Mg_BS"/>
</dbReference>
<dbReference type="STRING" id="1618659.UV11_C0013G0038"/>
<feature type="binding site" evidence="13">
    <location>
        <position position="7"/>
    </location>
    <ligand>
        <name>Mg(2+)</name>
        <dbReference type="ChEBI" id="CHEBI:18420"/>
        <label>1</label>
    </ligand>
</feature>
<dbReference type="PANTHER" id="PTHR30194:SF3">
    <property type="entry name" value="CROSSOVER JUNCTION ENDODEOXYRIBONUCLEASE RUVC"/>
    <property type="match status" value="1"/>
</dbReference>
<comment type="cofactor">
    <cofactor evidence="13">
        <name>Mg(2+)</name>
        <dbReference type="ChEBI" id="CHEBI:18420"/>
    </cofactor>
    <text evidence="13">Binds 2 Mg(2+) ion per subunit.</text>
</comment>
<evidence type="ECO:0000256" key="1">
    <source>
        <dbReference type="ARBA" id="ARBA00009518"/>
    </source>
</evidence>
<dbReference type="Gene3D" id="3.30.420.10">
    <property type="entry name" value="Ribonuclease H-like superfamily/Ribonuclease H"/>
    <property type="match status" value="1"/>
</dbReference>
<evidence type="ECO:0000256" key="3">
    <source>
        <dbReference type="ARBA" id="ARBA00022722"/>
    </source>
</evidence>
<evidence type="ECO:0000256" key="7">
    <source>
        <dbReference type="ARBA" id="ARBA00022801"/>
    </source>
</evidence>
<reference evidence="15 16" key="1">
    <citation type="journal article" date="2015" name="Nature">
        <title>rRNA introns, odd ribosomes, and small enigmatic genomes across a large radiation of phyla.</title>
        <authorList>
            <person name="Brown C.T."/>
            <person name="Hug L.A."/>
            <person name="Thomas B.C."/>
            <person name="Sharon I."/>
            <person name="Castelle C.J."/>
            <person name="Singh A."/>
            <person name="Wilkins M.J."/>
            <person name="Williams K.H."/>
            <person name="Banfield J.F."/>
        </authorList>
    </citation>
    <scope>NUCLEOTIDE SEQUENCE [LARGE SCALE GENOMIC DNA]</scope>
</reference>
<dbReference type="GO" id="GO:0006281">
    <property type="term" value="P:DNA repair"/>
    <property type="evidence" value="ECO:0007669"/>
    <property type="project" value="UniProtKB-UniRule"/>
</dbReference>
<dbReference type="Pfam" id="PF02075">
    <property type="entry name" value="RuvC"/>
    <property type="match status" value="1"/>
</dbReference>
<evidence type="ECO:0000256" key="5">
    <source>
        <dbReference type="ARBA" id="ARBA00022759"/>
    </source>
</evidence>
<feature type="active site" evidence="13">
    <location>
        <position position="7"/>
    </location>
</feature>
<evidence type="ECO:0000256" key="14">
    <source>
        <dbReference type="NCBIfam" id="TIGR00228"/>
    </source>
</evidence>
<dbReference type="NCBIfam" id="TIGR00228">
    <property type="entry name" value="ruvC"/>
    <property type="match status" value="1"/>
</dbReference>
<evidence type="ECO:0000256" key="12">
    <source>
        <dbReference type="ARBA" id="ARBA00029354"/>
    </source>
</evidence>
<evidence type="ECO:0000256" key="6">
    <source>
        <dbReference type="ARBA" id="ARBA00022763"/>
    </source>
</evidence>
<gene>
    <name evidence="13" type="primary">ruvC</name>
    <name evidence="15" type="ORF">UV11_C0013G0038</name>
</gene>
<dbReference type="InterPro" id="IPR012337">
    <property type="entry name" value="RNaseH-like_sf"/>
</dbReference>
<dbReference type="PROSITE" id="PS01321">
    <property type="entry name" value="RUVC"/>
    <property type="match status" value="1"/>
</dbReference>